<comment type="caution">
    <text evidence="8">The sequence shown here is derived from an EMBL/GenBank/DDBJ whole genome shotgun (WGS) entry which is preliminary data.</text>
</comment>
<dbReference type="PROSITE" id="PS51683">
    <property type="entry name" value="SAM_OMT_II"/>
    <property type="match status" value="1"/>
</dbReference>
<feature type="domain" description="O-methyltransferase dimerisation" evidence="7">
    <location>
        <begin position="25"/>
        <end position="119"/>
    </location>
</feature>
<dbReference type="InterPro" id="IPR029063">
    <property type="entry name" value="SAM-dependent_MTases_sf"/>
</dbReference>
<evidence type="ECO:0000256" key="2">
    <source>
        <dbReference type="ARBA" id="ARBA00022679"/>
    </source>
</evidence>
<gene>
    <name evidence="8" type="ORF">CTI12_AA163130</name>
</gene>
<dbReference type="OrthoDB" id="1606438at2759"/>
<dbReference type="Proteomes" id="UP000245207">
    <property type="component" value="Unassembled WGS sequence"/>
</dbReference>
<dbReference type="PIRSF" id="PIRSF005739">
    <property type="entry name" value="O-mtase"/>
    <property type="match status" value="1"/>
</dbReference>
<proteinExistence type="inferred from homology"/>
<sequence>MESASSHDYVSDEANEVESIMFAAQLASACTLPMVLKAAIELDLFEIIAKDGPDGSCSASELADQVGVKVNNPEAPAMLDRMCSLLASHSVLTCSVKETHDGVRERFYSLAPLCKFLIKNKDGVSLAPLVLMNHDKIFMESWYFLKDAVLEGGIPFKKAHGMSAYEYMEKEKRYNKLFNSGMFNHSTIAMKIALDLYDGFDGLTTLVDVGGGTGACLKMIISKHTSLKGINFDLPHVIQEAKTYPGIEHVVGDMFESVPKGDAILLKWILHDWSDAHALKILKNCYKALPENGKVIVTEFVLPEAPDSTREAQIVLNADMIVACLLGSKERTEKEFEALAKGAGFKGFRPACGAFNTWVMEFFK</sequence>
<dbReference type="FunFam" id="1.10.10.10:FF:000357">
    <property type="entry name" value="Caffeic acid 3-O-methyltransferase"/>
    <property type="match status" value="1"/>
</dbReference>
<dbReference type="AlphaFoldDB" id="A0A2U1PE98"/>
<keyword evidence="1 8" id="KW-0489">Methyltransferase</keyword>
<dbReference type="PANTHER" id="PTHR11746">
    <property type="entry name" value="O-METHYLTRANSFERASE"/>
    <property type="match status" value="1"/>
</dbReference>
<dbReference type="InterPro" id="IPR016461">
    <property type="entry name" value="COMT-like"/>
</dbReference>
<keyword evidence="3" id="KW-0949">S-adenosyl-L-methionine</keyword>
<dbReference type="GO" id="GO:0046983">
    <property type="term" value="F:protein dimerization activity"/>
    <property type="evidence" value="ECO:0007669"/>
    <property type="project" value="InterPro"/>
</dbReference>
<accession>A0A2U1PE98</accession>
<evidence type="ECO:0000259" key="6">
    <source>
        <dbReference type="Pfam" id="PF00891"/>
    </source>
</evidence>
<evidence type="ECO:0000256" key="4">
    <source>
        <dbReference type="ARBA" id="ARBA00034481"/>
    </source>
</evidence>
<dbReference type="SUPFAM" id="SSF53335">
    <property type="entry name" value="S-adenosyl-L-methionine-dependent methyltransferases"/>
    <property type="match status" value="1"/>
</dbReference>
<comment type="similarity">
    <text evidence="4">Belongs to the class I-like SAM-binding methyltransferase superfamily. Cation-independent O-methyltransferase family. COMT subfamily.</text>
</comment>
<dbReference type="InterPro" id="IPR036390">
    <property type="entry name" value="WH_DNA-bd_sf"/>
</dbReference>
<evidence type="ECO:0000313" key="8">
    <source>
        <dbReference type="EMBL" id="PWA84088.1"/>
    </source>
</evidence>
<evidence type="ECO:0000259" key="7">
    <source>
        <dbReference type="Pfam" id="PF08100"/>
    </source>
</evidence>
<dbReference type="GO" id="GO:0009805">
    <property type="term" value="P:coumarin biosynthetic process"/>
    <property type="evidence" value="ECO:0007669"/>
    <property type="project" value="UniProtKB-ARBA"/>
</dbReference>
<dbReference type="FunFam" id="3.40.50.150:FF:000061">
    <property type="entry name" value="Caffeic acid O-methyltransferase"/>
    <property type="match status" value="1"/>
</dbReference>
<evidence type="ECO:0000256" key="1">
    <source>
        <dbReference type="ARBA" id="ARBA00022603"/>
    </source>
</evidence>
<dbReference type="SUPFAM" id="SSF46785">
    <property type="entry name" value="Winged helix' DNA-binding domain"/>
    <property type="match status" value="1"/>
</dbReference>
<protein>
    <submittedName>
        <fullName evidence="8">Caffeic acid 3-O-methyltransferase 2</fullName>
    </submittedName>
</protein>
<organism evidence="8 9">
    <name type="scientific">Artemisia annua</name>
    <name type="common">Sweet wormwood</name>
    <dbReference type="NCBI Taxonomy" id="35608"/>
    <lineage>
        <taxon>Eukaryota</taxon>
        <taxon>Viridiplantae</taxon>
        <taxon>Streptophyta</taxon>
        <taxon>Embryophyta</taxon>
        <taxon>Tracheophyta</taxon>
        <taxon>Spermatophyta</taxon>
        <taxon>Magnoliopsida</taxon>
        <taxon>eudicotyledons</taxon>
        <taxon>Gunneridae</taxon>
        <taxon>Pentapetalae</taxon>
        <taxon>asterids</taxon>
        <taxon>campanulids</taxon>
        <taxon>Asterales</taxon>
        <taxon>Asteraceae</taxon>
        <taxon>Asteroideae</taxon>
        <taxon>Anthemideae</taxon>
        <taxon>Artemisiinae</taxon>
        <taxon>Artemisia</taxon>
    </lineage>
</organism>
<dbReference type="Gene3D" id="1.10.10.10">
    <property type="entry name" value="Winged helix-like DNA-binding domain superfamily/Winged helix DNA-binding domain"/>
    <property type="match status" value="1"/>
</dbReference>
<keyword evidence="2 8" id="KW-0808">Transferase</keyword>
<dbReference type="GO" id="GO:0008757">
    <property type="term" value="F:S-adenosylmethionine-dependent methyltransferase activity"/>
    <property type="evidence" value="ECO:0007669"/>
    <property type="project" value="UniProtKB-ARBA"/>
</dbReference>
<dbReference type="GO" id="GO:0008171">
    <property type="term" value="F:O-methyltransferase activity"/>
    <property type="evidence" value="ECO:0007669"/>
    <property type="project" value="InterPro"/>
</dbReference>
<reference evidence="8 9" key="1">
    <citation type="journal article" date="2018" name="Mol. Plant">
        <title>The genome of Artemisia annua provides insight into the evolution of Asteraceae family and artemisinin biosynthesis.</title>
        <authorList>
            <person name="Shen Q."/>
            <person name="Zhang L."/>
            <person name="Liao Z."/>
            <person name="Wang S."/>
            <person name="Yan T."/>
            <person name="Shi P."/>
            <person name="Liu M."/>
            <person name="Fu X."/>
            <person name="Pan Q."/>
            <person name="Wang Y."/>
            <person name="Lv Z."/>
            <person name="Lu X."/>
            <person name="Zhang F."/>
            <person name="Jiang W."/>
            <person name="Ma Y."/>
            <person name="Chen M."/>
            <person name="Hao X."/>
            <person name="Li L."/>
            <person name="Tang Y."/>
            <person name="Lv G."/>
            <person name="Zhou Y."/>
            <person name="Sun X."/>
            <person name="Brodelius P.E."/>
            <person name="Rose J.K.C."/>
            <person name="Tang K."/>
        </authorList>
    </citation>
    <scope>NUCLEOTIDE SEQUENCE [LARGE SCALE GENOMIC DNA]</scope>
    <source>
        <strain evidence="9">cv. Huhao1</strain>
        <tissue evidence="8">Leaf</tissue>
    </source>
</reference>
<dbReference type="Pfam" id="PF08100">
    <property type="entry name" value="Dimerisation"/>
    <property type="match status" value="1"/>
</dbReference>
<name>A0A2U1PE98_ARTAN</name>
<keyword evidence="9" id="KW-1185">Reference proteome</keyword>
<evidence type="ECO:0000313" key="9">
    <source>
        <dbReference type="Proteomes" id="UP000245207"/>
    </source>
</evidence>
<dbReference type="InterPro" id="IPR012967">
    <property type="entry name" value="COMT_dimerisation"/>
</dbReference>
<dbReference type="Gene3D" id="3.40.50.150">
    <property type="entry name" value="Vaccinia Virus protein VP39"/>
    <property type="match status" value="1"/>
</dbReference>
<dbReference type="Pfam" id="PF00891">
    <property type="entry name" value="Methyltransf_2"/>
    <property type="match status" value="1"/>
</dbReference>
<dbReference type="STRING" id="35608.A0A2U1PE98"/>
<dbReference type="EMBL" id="PKPP01001269">
    <property type="protein sequence ID" value="PWA84088.1"/>
    <property type="molecule type" value="Genomic_DNA"/>
</dbReference>
<dbReference type="CDD" id="cd02440">
    <property type="entry name" value="AdoMet_MTases"/>
    <property type="match status" value="1"/>
</dbReference>
<dbReference type="GO" id="GO:0032259">
    <property type="term" value="P:methylation"/>
    <property type="evidence" value="ECO:0007669"/>
    <property type="project" value="UniProtKB-KW"/>
</dbReference>
<feature type="active site" description="Proton acceptor" evidence="5">
    <location>
        <position position="271"/>
    </location>
</feature>
<evidence type="ECO:0000256" key="3">
    <source>
        <dbReference type="ARBA" id="ARBA00022691"/>
    </source>
</evidence>
<dbReference type="InterPro" id="IPR036388">
    <property type="entry name" value="WH-like_DNA-bd_sf"/>
</dbReference>
<feature type="domain" description="O-methyltransferase C-terminal" evidence="6">
    <location>
        <begin position="142"/>
        <end position="346"/>
    </location>
</feature>
<dbReference type="InterPro" id="IPR001077">
    <property type="entry name" value="COMT_C"/>
</dbReference>
<evidence type="ECO:0000256" key="5">
    <source>
        <dbReference type="PIRSR" id="PIRSR005739-1"/>
    </source>
</evidence>